<dbReference type="EMBL" id="JRPN01000024">
    <property type="protein sequence ID" value="KGT75790.1"/>
    <property type="molecule type" value="Genomic_DNA"/>
</dbReference>
<dbReference type="Proteomes" id="UP000030377">
    <property type="component" value="Unassembled WGS sequence"/>
</dbReference>
<accession>A0A0A3XN25</accession>
<name>A0A0A3XN25_BRAJP</name>
<gene>
    <name evidence="1" type="ORF">MA20_31835</name>
</gene>
<evidence type="ECO:0000313" key="1">
    <source>
        <dbReference type="EMBL" id="KGT75790.1"/>
    </source>
</evidence>
<dbReference type="Pfam" id="PF08875">
    <property type="entry name" value="DUF1833"/>
    <property type="match status" value="1"/>
</dbReference>
<protein>
    <recommendedName>
        <fullName evidence="3">DUF1833 domain-containing protein</fullName>
    </recommendedName>
</protein>
<evidence type="ECO:0008006" key="3">
    <source>
        <dbReference type="Google" id="ProtNLM"/>
    </source>
</evidence>
<comment type="caution">
    <text evidence="1">The sequence shown here is derived from an EMBL/GenBank/DDBJ whole genome shotgun (WGS) entry which is preliminary data.</text>
</comment>
<evidence type="ECO:0000313" key="2">
    <source>
        <dbReference type="Proteomes" id="UP000030377"/>
    </source>
</evidence>
<sequence>MRVLSLNFRHALFAQESGEVPIFLLTITHPELVDPIRLTTDATERKSNDPLIYRTMSRGDEFIYAGVDITIPDEQDRSPPASKLTIANVTRDLIPLARSVSTPPSVMIEAVLASDLSTVEMSWPALDMVNLTYDASFLQFDLTMDALVTEPYPSGTFSPADFPGLF</sequence>
<proteinExistence type="predicted"/>
<organism evidence="1 2">
    <name type="scientific">Bradyrhizobium japonicum</name>
    <dbReference type="NCBI Taxonomy" id="375"/>
    <lineage>
        <taxon>Bacteria</taxon>
        <taxon>Pseudomonadati</taxon>
        <taxon>Pseudomonadota</taxon>
        <taxon>Alphaproteobacteria</taxon>
        <taxon>Hyphomicrobiales</taxon>
        <taxon>Nitrobacteraceae</taxon>
        <taxon>Bradyrhizobium</taxon>
    </lineage>
</organism>
<dbReference type="AlphaFoldDB" id="A0A0A3XN25"/>
<dbReference type="InterPro" id="IPR014974">
    <property type="entry name" value="DUF1833"/>
</dbReference>
<reference evidence="1 2" key="1">
    <citation type="submission" date="2014-09" db="EMBL/GenBank/DDBJ databases">
        <title>Draft genome of Bradyrhizobium japonicum Is-34.</title>
        <authorList>
            <person name="Tsurumaru H."/>
            <person name="Yamakawa T."/>
            <person name="Hashimoto S."/>
            <person name="Okizaki K."/>
            <person name="Kanesaki Y."/>
            <person name="Yoshikawa H."/>
            <person name="Yajima S."/>
        </authorList>
    </citation>
    <scope>NUCLEOTIDE SEQUENCE [LARGE SCALE GENOMIC DNA]</scope>
    <source>
        <strain evidence="1 2">Is-34</strain>
    </source>
</reference>
<dbReference type="RefSeq" id="WP_041958522.1">
    <property type="nucleotide sequence ID" value="NZ_JRPN01000024.1"/>
</dbReference>